<dbReference type="InterPro" id="IPR011530">
    <property type="entry name" value="rRNA_adenine_dimethylase"/>
</dbReference>
<organism evidence="10 11">
    <name type="scientific">Candidatus Magasanikbacteria bacterium RIFCSPHIGHO2_02_FULL_51_14</name>
    <dbReference type="NCBI Taxonomy" id="1798683"/>
    <lineage>
        <taxon>Bacteria</taxon>
        <taxon>Candidatus Magasanikiibacteriota</taxon>
    </lineage>
</organism>
<dbReference type="InterPro" id="IPR001737">
    <property type="entry name" value="KsgA/Erm"/>
</dbReference>
<dbReference type="PROSITE" id="PS51689">
    <property type="entry name" value="SAM_RNA_A_N6_MT"/>
    <property type="match status" value="1"/>
</dbReference>
<keyword evidence="3 7" id="KW-0489">Methyltransferase</keyword>
<sequence>MQPLFQPSHLAKLCKEYDLTPSKRYGQNFLIDEKPIEDMIRAAELSKDDVVVEIGPGFGTLTFAVAPRVKRVIAFEIERKLEPYWKEKLETGPTSSTDSVSGHRRNWSDAKYGLRTEASEKLETREKDKRDQKIKRSKDSGEIEIIWGNALKHVSRITYHVSNGYKVVANLPYQITSKVLQTLLADVENKPERIVVMVQKEVAERIVAAPPDMSVLAVSVQYYGEPSIVAYVPRESFWPEPDVDSAIITIALKHLSTSAQDDEKIFFRVVRAGFANKRKQVWRNLSVGLGLPADVVKGVLKDVAGNEKARAQELSVDQWRSVVNRFF</sequence>
<comment type="catalytic activity">
    <reaction evidence="7">
        <text>adenosine(1518)/adenosine(1519) in 16S rRNA + 4 S-adenosyl-L-methionine = N(6)-dimethyladenosine(1518)/N(6)-dimethyladenosine(1519) in 16S rRNA + 4 S-adenosyl-L-homocysteine + 4 H(+)</text>
        <dbReference type="Rhea" id="RHEA:19609"/>
        <dbReference type="Rhea" id="RHEA-COMP:10232"/>
        <dbReference type="Rhea" id="RHEA-COMP:10233"/>
        <dbReference type="ChEBI" id="CHEBI:15378"/>
        <dbReference type="ChEBI" id="CHEBI:57856"/>
        <dbReference type="ChEBI" id="CHEBI:59789"/>
        <dbReference type="ChEBI" id="CHEBI:74411"/>
        <dbReference type="ChEBI" id="CHEBI:74493"/>
        <dbReference type="EC" id="2.1.1.182"/>
    </reaction>
</comment>
<keyword evidence="5 7" id="KW-0949">S-adenosyl-L-methionine</keyword>
<dbReference type="PANTHER" id="PTHR11727:SF7">
    <property type="entry name" value="DIMETHYLADENOSINE TRANSFERASE-RELATED"/>
    <property type="match status" value="1"/>
</dbReference>
<dbReference type="GO" id="GO:0003723">
    <property type="term" value="F:RNA binding"/>
    <property type="evidence" value="ECO:0007669"/>
    <property type="project" value="UniProtKB-UniRule"/>
</dbReference>
<evidence type="ECO:0000259" key="9">
    <source>
        <dbReference type="SMART" id="SM00650"/>
    </source>
</evidence>
<keyword evidence="1 7" id="KW-0963">Cytoplasm</keyword>
<reference evidence="10 11" key="1">
    <citation type="journal article" date="2016" name="Nat. Commun.">
        <title>Thousands of microbial genomes shed light on interconnected biogeochemical processes in an aquifer system.</title>
        <authorList>
            <person name="Anantharaman K."/>
            <person name="Brown C.T."/>
            <person name="Hug L.A."/>
            <person name="Sharon I."/>
            <person name="Castelle C.J."/>
            <person name="Probst A.J."/>
            <person name="Thomas B.C."/>
            <person name="Singh A."/>
            <person name="Wilkins M.J."/>
            <person name="Karaoz U."/>
            <person name="Brodie E.L."/>
            <person name="Williams K.H."/>
            <person name="Hubbard S.S."/>
            <person name="Banfield J.F."/>
        </authorList>
    </citation>
    <scope>NUCLEOTIDE SEQUENCE [LARGE SCALE GENOMIC DNA]</scope>
</reference>
<evidence type="ECO:0000256" key="2">
    <source>
        <dbReference type="ARBA" id="ARBA00022552"/>
    </source>
</evidence>
<dbReference type="InterPro" id="IPR023165">
    <property type="entry name" value="rRNA_Ade_diMease-like_C"/>
</dbReference>
<keyword evidence="6 7" id="KW-0694">RNA-binding</keyword>
<evidence type="ECO:0000256" key="8">
    <source>
        <dbReference type="PROSITE-ProRule" id="PRU01026"/>
    </source>
</evidence>
<feature type="binding site" evidence="7 8">
    <location>
        <position position="28"/>
    </location>
    <ligand>
        <name>S-adenosyl-L-methionine</name>
        <dbReference type="ChEBI" id="CHEBI:59789"/>
    </ligand>
</feature>
<dbReference type="Gene3D" id="1.10.8.100">
    <property type="entry name" value="Ribosomal RNA adenine dimethylase-like, domain 2"/>
    <property type="match status" value="1"/>
</dbReference>
<comment type="similarity">
    <text evidence="7">Belongs to the class I-like SAM-binding methyltransferase superfamily. rRNA adenine N(6)-methyltransferase family. RsmA subfamily.</text>
</comment>
<feature type="binding site" evidence="7 8">
    <location>
        <position position="76"/>
    </location>
    <ligand>
        <name>S-adenosyl-L-methionine</name>
        <dbReference type="ChEBI" id="CHEBI:59789"/>
    </ligand>
</feature>
<comment type="subcellular location">
    <subcellularLocation>
        <location evidence="7">Cytoplasm</location>
    </subcellularLocation>
</comment>
<dbReference type="GO" id="GO:0052908">
    <property type="term" value="F:16S rRNA (adenine(1518)-N(6)/adenine(1519)-N(6))-dimethyltransferase activity"/>
    <property type="evidence" value="ECO:0007669"/>
    <property type="project" value="UniProtKB-EC"/>
</dbReference>
<comment type="caution">
    <text evidence="10">The sequence shown here is derived from an EMBL/GenBank/DDBJ whole genome shotgun (WGS) entry which is preliminary data.</text>
</comment>
<name>A0A1F6MQE8_9BACT</name>
<keyword evidence="2 7" id="KW-0698">rRNA processing</keyword>
<dbReference type="InterPro" id="IPR029063">
    <property type="entry name" value="SAM-dependent_MTases_sf"/>
</dbReference>
<evidence type="ECO:0000256" key="6">
    <source>
        <dbReference type="ARBA" id="ARBA00022884"/>
    </source>
</evidence>
<feature type="domain" description="Ribosomal RNA adenine methylase transferase N-terminal" evidence="9">
    <location>
        <begin position="35"/>
        <end position="254"/>
    </location>
</feature>
<dbReference type="EMBL" id="MFQE01000008">
    <property type="protein sequence ID" value="OGH73889.1"/>
    <property type="molecule type" value="Genomic_DNA"/>
</dbReference>
<feature type="binding site" evidence="7 8">
    <location>
        <position position="30"/>
    </location>
    <ligand>
        <name>S-adenosyl-L-methionine</name>
        <dbReference type="ChEBI" id="CHEBI:59789"/>
    </ligand>
</feature>
<dbReference type="AlphaFoldDB" id="A0A1F6MQE8"/>
<evidence type="ECO:0000256" key="1">
    <source>
        <dbReference type="ARBA" id="ARBA00022490"/>
    </source>
</evidence>
<dbReference type="GO" id="GO:0005829">
    <property type="term" value="C:cytosol"/>
    <property type="evidence" value="ECO:0007669"/>
    <property type="project" value="TreeGrafter"/>
</dbReference>
<dbReference type="Pfam" id="PF00398">
    <property type="entry name" value="RrnaAD"/>
    <property type="match status" value="1"/>
</dbReference>
<protein>
    <recommendedName>
        <fullName evidence="7">Ribosomal RNA small subunit methyltransferase A</fullName>
        <ecNumber evidence="7">2.1.1.182</ecNumber>
    </recommendedName>
    <alternativeName>
        <fullName evidence="7">16S rRNA (adenine(1518)-N(6)/adenine(1519)-N(6))-dimethyltransferase</fullName>
    </alternativeName>
    <alternativeName>
        <fullName evidence="7">16S rRNA dimethyladenosine transferase</fullName>
    </alternativeName>
    <alternativeName>
        <fullName evidence="7">16S rRNA dimethylase</fullName>
    </alternativeName>
    <alternativeName>
        <fullName evidence="7">S-adenosylmethionine-6-N', N'-adenosyl(rRNA) dimethyltransferase</fullName>
    </alternativeName>
</protein>
<dbReference type="Gene3D" id="3.40.50.150">
    <property type="entry name" value="Vaccinia Virus protein VP39"/>
    <property type="match status" value="1"/>
</dbReference>
<comment type="caution">
    <text evidence="8">Lacks conserved residue(s) required for the propagation of feature annotation.</text>
</comment>
<proteinExistence type="inferred from homology"/>
<evidence type="ECO:0000256" key="5">
    <source>
        <dbReference type="ARBA" id="ARBA00022691"/>
    </source>
</evidence>
<comment type="function">
    <text evidence="7">Specifically dimethylates two adjacent adenosines (A1518 and A1519) in the loop of a conserved hairpin near the 3'-end of 16S rRNA in the 30S particle. May play a critical role in biogenesis of 30S subunits.</text>
</comment>
<feature type="binding site" evidence="7 8">
    <location>
        <position position="170"/>
    </location>
    <ligand>
        <name>S-adenosyl-L-methionine</name>
        <dbReference type="ChEBI" id="CHEBI:59789"/>
    </ligand>
</feature>
<dbReference type="EC" id="2.1.1.182" evidence="7"/>
<dbReference type="SUPFAM" id="SSF53335">
    <property type="entry name" value="S-adenosyl-L-methionine-dependent methyltransferases"/>
    <property type="match status" value="1"/>
</dbReference>
<dbReference type="Proteomes" id="UP000177457">
    <property type="component" value="Unassembled WGS sequence"/>
</dbReference>
<feature type="binding site" evidence="7">
    <location>
        <position position="109"/>
    </location>
    <ligand>
        <name>S-adenosyl-L-methionine</name>
        <dbReference type="ChEBI" id="CHEBI:59789"/>
    </ligand>
</feature>
<evidence type="ECO:0000313" key="11">
    <source>
        <dbReference type="Proteomes" id="UP000177457"/>
    </source>
</evidence>
<dbReference type="PANTHER" id="PTHR11727">
    <property type="entry name" value="DIMETHYLADENOSINE TRANSFERASE"/>
    <property type="match status" value="1"/>
</dbReference>
<evidence type="ECO:0000313" key="10">
    <source>
        <dbReference type="EMBL" id="OGH73889.1"/>
    </source>
</evidence>
<accession>A0A1F6MQE8</accession>
<evidence type="ECO:0000256" key="3">
    <source>
        <dbReference type="ARBA" id="ARBA00022603"/>
    </source>
</evidence>
<evidence type="ECO:0000256" key="4">
    <source>
        <dbReference type="ARBA" id="ARBA00022679"/>
    </source>
</evidence>
<feature type="binding site" evidence="7 8">
    <location>
        <position position="55"/>
    </location>
    <ligand>
        <name>S-adenosyl-L-methionine</name>
        <dbReference type="ChEBI" id="CHEBI:59789"/>
    </ligand>
</feature>
<dbReference type="InterPro" id="IPR020598">
    <property type="entry name" value="rRNA_Ade_methylase_Trfase_N"/>
</dbReference>
<dbReference type="SMART" id="SM00650">
    <property type="entry name" value="rADc"/>
    <property type="match status" value="1"/>
</dbReference>
<dbReference type="STRING" id="1798683.A3C90_03335"/>
<keyword evidence="4 7" id="KW-0808">Transferase</keyword>
<dbReference type="HAMAP" id="MF_00607">
    <property type="entry name" value="16SrRNA_methyltr_A"/>
    <property type="match status" value="1"/>
</dbReference>
<evidence type="ECO:0000256" key="7">
    <source>
        <dbReference type="HAMAP-Rule" id="MF_00607"/>
    </source>
</evidence>
<gene>
    <name evidence="7" type="primary">rsmA</name>
    <name evidence="7" type="synonym">ksgA</name>
    <name evidence="10" type="ORF">A3C90_03335</name>
</gene>